<dbReference type="InterPro" id="IPR051080">
    <property type="entry name" value="Nematode_rcpt-like_serp_alpha"/>
</dbReference>
<name>A0AAN5D880_9BILA</name>
<protein>
    <recommendedName>
        <fullName evidence="9">G protein-coupled receptor</fullName>
    </recommendedName>
</protein>
<feature type="non-terminal residue" evidence="7">
    <location>
        <position position="131"/>
    </location>
</feature>
<evidence type="ECO:0000256" key="2">
    <source>
        <dbReference type="ARBA" id="ARBA00022692"/>
    </source>
</evidence>
<accession>A0AAN5D880</accession>
<evidence type="ECO:0000313" key="7">
    <source>
        <dbReference type="EMBL" id="GMR57860.1"/>
    </source>
</evidence>
<comment type="subcellular location">
    <subcellularLocation>
        <location evidence="1">Membrane</location>
        <topology evidence="1">Multi-pass membrane protein</topology>
    </subcellularLocation>
</comment>
<dbReference type="EMBL" id="BTRK01000006">
    <property type="protein sequence ID" value="GMR57860.1"/>
    <property type="molecule type" value="Genomic_DNA"/>
</dbReference>
<dbReference type="PANTHER" id="PTHR31357">
    <property type="entry name" value="SERPENTINE RECEPTOR CLASS ALPHA-10"/>
    <property type="match status" value="1"/>
</dbReference>
<gene>
    <name evidence="7" type="ORF">PMAYCL1PPCAC_28055</name>
</gene>
<dbReference type="Proteomes" id="UP001328107">
    <property type="component" value="Unassembled WGS sequence"/>
</dbReference>
<evidence type="ECO:0000313" key="8">
    <source>
        <dbReference type="Proteomes" id="UP001328107"/>
    </source>
</evidence>
<comment type="caution">
    <text evidence="7">The sequence shown here is derived from an EMBL/GenBank/DDBJ whole genome shotgun (WGS) entry which is preliminary data.</text>
</comment>
<evidence type="ECO:0000256" key="3">
    <source>
        <dbReference type="ARBA" id="ARBA00022989"/>
    </source>
</evidence>
<feature type="transmembrane region" description="Helical" evidence="6">
    <location>
        <begin position="25"/>
        <end position="46"/>
    </location>
</feature>
<comment type="similarity">
    <text evidence="5">Belongs to the nematode receptor-like protein sra family.</text>
</comment>
<evidence type="ECO:0000256" key="4">
    <source>
        <dbReference type="ARBA" id="ARBA00023136"/>
    </source>
</evidence>
<keyword evidence="4 6" id="KW-0472">Membrane</keyword>
<evidence type="ECO:0000256" key="5">
    <source>
        <dbReference type="ARBA" id="ARBA00037994"/>
    </source>
</evidence>
<keyword evidence="3 6" id="KW-1133">Transmembrane helix</keyword>
<feature type="non-terminal residue" evidence="7">
    <location>
        <position position="1"/>
    </location>
</feature>
<evidence type="ECO:0000256" key="6">
    <source>
        <dbReference type="SAM" id="Phobius"/>
    </source>
</evidence>
<proteinExistence type="inferred from homology"/>
<dbReference type="PANTHER" id="PTHR31357:SF5">
    <property type="entry name" value="SERPENTINE RECEPTOR CLASS ALPHA-1-RELATED"/>
    <property type="match status" value="1"/>
</dbReference>
<keyword evidence="2 6" id="KW-0812">Transmembrane</keyword>
<evidence type="ECO:0008006" key="9">
    <source>
        <dbReference type="Google" id="ProtNLM"/>
    </source>
</evidence>
<evidence type="ECO:0000256" key="1">
    <source>
        <dbReference type="ARBA" id="ARBA00004141"/>
    </source>
</evidence>
<organism evidence="7 8">
    <name type="scientific">Pristionchus mayeri</name>
    <dbReference type="NCBI Taxonomy" id="1317129"/>
    <lineage>
        <taxon>Eukaryota</taxon>
        <taxon>Metazoa</taxon>
        <taxon>Ecdysozoa</taxon>
        <taxon>Nematoda</taxon>
        <taxon>Chromadorea</taxon>
        <taxon>Rhabditida</taxon>
        <taxon>Rhabditina</taxon>
        <taxon>Diplogasteromorpha</taxon>
        <taxon>Diplogasteroidea</taxon>
        <taxon>Neodiplogasteridae</taxon>
        <taxon>Pristionchus</taxon>
    </lineage>
</organism>
<reference evidence="8" key="1">
    <citation type="submission" date="2022-10" db="EMBL/GenBank/DDBJ databases">
        <title>Genome assembly of Pristionchus species.</title>
        <authorList>
            <person name="Yoshida K."/>
            <person name="Sommer R.J."/>
        </authorList>
    </citation>
    <scope>NUCLEOTIDE SEQUENCE [LARGE SCALE GENOMIC DNA]</scope>
    <source>
        <strain evidence="8">RS5460</strain>
    </source>
</reference>
<keyword evidence="8" id="KW-1185">Reference proteome</keyword>
<dbReference type="AlphaFoldDB" id="A0AAN5D880"/>
<dbReference type="GO" id="GO:0016020">
    <property type="term" value="C:membrane"/>
    <property type="evidence" value="ECO:0007669"/>
    <property type="project" value="UniProtKB-SubCell"/>
</dbReference>
<sequence length="131" mass="14921">LQTTSDMASPCPLTTEIYSSLAFHIVQWCIFYSCFSSVIVVVYSFICFHYKHPFEQCTKELITTLYFYVALYSSTQVFNQGTLLFYRYSATSPCEAQVPRVLCVPRMLGSSIVPSFVVLHISLTIQRVLST</sequence>
<dbReference type="GO" id="GO:0004984">
    <property type="term" value="F:olfactory receptor activity"/>
    <property type="evidence" value="ECO:0007669"/>
    <property type="project" value="TreeGrafter"/>
</dbReference>